<proteinExistence type="predicted"/>
<keyword evidence="3" id="KW-1185">Reference proteome</keyword>
<evidence type="ECO:0000313" key="2">
    <source>
        <dbReference type="EMBL" id="CEH17977.1"/>
    </source>
</evidence>
<organism evidence="2 3">
    <name type="scientific">Ceraceosorus bombacis</name>
    <dbReference type="NCBI Taxonomy" id="401625"/>
    <lineage>
        <taxon>Eukaryota</taxon>
        <taxon>Fungi</taxon>
        <taxon>Dikarya</taxon>
        <taxon>Basidiomycota</taxon>
        <taxon>Ustilaginomycotina</taxon>
        <taxon>Exobasidiomycetes</taxon>
        <taxon>Ceraceosorales</taxon>
        <taxon>Ceraceosoraceae</taxon>
        <taxon>Ceraceosorus</taxon>
    </lineage>
</organism>
<accession>A0A0P1BNN9</accession>
<feature type="region of interest" description="Disordered" evidence="1">
    <location>
        <begin position="1"/>
        <end position="27"/>
    </location>
</feature>
<name>A0A0P1BNN9_9BASI</name>
<protein>
    <submittedName>
        <fullName evidence="2">Uncharacterized protein</fullName>
    </submittedName>
</protein>
<dbReference type="Proteomes" id="UP000054845">
    <property type="component" value="Unassembled WGS sequence"/>
</dbReference>
<reference evidence="2 3" key="1">
    <citation type="submission" date="2014-09" db="EMBL/GenBank/DDBJ databases">
        <authorList>
            <person name="Magalhaes I.L.F."/>
            <person name="Oliveira U."/>
            <person name="Santos F.R."/>
            <person name="Vidigal T.H.D.A."/>
            <person name="Brescovit A.D."/>
            <person name="Santos A.J."/>
        </authorList>
    </citation>
    <scope>NUCLEOTIDE SEQUENCE [LARGE SCALE GENOMIC DNA]</scope>
</reference>
<dbReference type="EMBL" id="CCYA01000269">
    <property type="protein sequence ID" value="CEH17977.1"/>
    <property type="molecule type" value="Genomic_DNA"/>
</dbReference>
<dbReference type="AlphaFoldDB" id="A0A0P1BNN9"/>
<evidence type="ECO:0000313" key="3">
    <source>
        <dbReference type="Proteomes" id="UP000054845"/>
    </source>
</evidence>
<sequence length="59" mass="6744">MCEADADAPPITRADKRRRQASKREQVKLRKEMAEHEVLDAAVCWDNIAQAEPSVKHDK</sequence>
<evidence type="ECO:0000256" key="1">
    <source>
        <dbReference type="SAM" id="MobiDB-lite"/>
    </source>
</evidence>